<dbReference type="RefSeq" id="WP_061427321.1">
    <property type="nucleotide sequence ID" value="NZ_CATNZO010000001.1"/>
</dbReference>
<accession>A0A127EHB9</accession>
<organism evidence="1 2">
    <name type="scientific">Clostridium perfringens</name>
    <dbReference type="NCBI Taxonomy" id="1502"/>
    <lineage>
        <taxon>Bacteria</taxon>
        <taxon>Bacillati</taxon>
        <taxon>Bacillota</taxon>
        <taxon>Clostridia</taxon>
        <taxon>Eubacteriales</taxon>
        <taxon>Clostridiaceae</taxon>
        <taxon>Clostridium</taxon>
    </lineage>
</organism>
<sequence length="84" mass="9610">MKKIIISITTIVIIWAILMSTDYYMIKTNENPIFSVEIAAYKDGGSKEYCGLGYKIIKYVKMNSENDDISTEVRLGPLFMKYSP</sequence>
<dbReference type="AlphaFoldDB" id="A0A127EHB9"/>
<dbReference type="OrthoDB" id="1935917at2"/>
<evidence type="ECO:0000313" key="2">
    <source>
        <dbReference type="Proteomes" id="UP000070260"/>
    </source>
</evidence>
<protein>
    <submittedName>
        <fullName evidence="1">Uncharacterized protein</fullName>
    </submittedName>
</protein>
<evidence type="ECO:0000313" key="1">
    <source>
        <dbReference type="EMBL" id="AMN35322.1"/>
    </source>
</evidence>
<gene>
    <name evidence="1" type="ORF">JFP838_06010</name>
</gene>
<dbReference type="Proteomes" id="UP000070260">
    <property type="component" value="Chromosome"/>
</dbReference>
<reference evidence="1 2" key="1">
    <citation type="journal article" date="2016" name="PLoS ONE">
        <title>Plasmid Characterization and Chromosome Analysis of Two netF+ Clostridium perfringens Isolates Associated with Foal and Canine Necrotizing Enteritis.</title>
        <authorList>
            <person name="Mehdizadeh Gohari I."/>
            <person name="Kropinski A.M."/>
            <person name="Weese S.J."/>
            <person name="Parreira V.R."/>
            <person name="Whitehead A.E."/>
            <person name="Boerlin P."/>
            <person name="Prescott J.F."/>
        </authorList>
    </citation>
    <scope>NUCLEOTIDE SEQUENCE [LARGE SCALE GENOMIC DNA]</scope>
    <source>
        <strain evidence="1 2">JP838</strain>
    </source>
</reference>
<name>A0A127EHB9_CLOPF</name>
<dbReference type="PATRIC" id="fig|1502.177.peg.1213"/>
<dbReference type="EMBL" id="CP010994">
    <property type="protein sequence ID" value="AMN35322.1"/>
    <property type="molecule type" value="Genomic_DNA"/>
</dbReference>
<proteinExistence type="predicted"/>